<proteinExistence type="inferred from homology"/>
<evidence type="ECO:0000259" key="4">
    <source>
        <dbReference type="Pfam" id="PF07992"/>
    </source>
</evidence>
<dbReference type="SUPFAM" id="SSF51905">
    <property type="entry name" value="FAD/NAD(P)-binding domain"/>
    <property type="match status" value="1"/>
</dbReference>
<evidence type="ECO:0000313" key="6">
    <source>
        <dbReference type="Proteomes" id="UP000297245"/>
    </source>
</evidence>
<dbReference type="GO" id="GO:0097237">
    <property type="term" value="P:cellular response to toxic substance"/>
    <property type="evidence" value="ECO:0007669"/>
    <property type="project" value="UniProtKB-ARBA"/>
</dbReference>
<dbReference type="EMBL" id="ML179849">
    <property type="protein sequence ID" value="THU81023.1"/>
    <property type="molecule type" value="Genomic_DNA"/>
</dbReference>
<evidence type="ECO:0000256" key="2">
    <source>
        <dbReference type="ARBA" id="ARBA00022630"/>
    </source>
</evidence>
<sequence>MFSCYVAINNPSFIFLCPAPLYPPSCNGVTNTYERDLTKYGSRIYVLVPCNKIRASNMTAKRLMNNPKITILQNNVATDRQDDHELLRNLRIRNVQTGSKKDLAANGLFYALSHEPATEIFRTQLQTDPDGYIVSVPGTTRTSVRGVFAAV</sequence>
<dbReference type="InterPro" id="IPR050097">
    <property type="entry name" value="Ferredoxin-NADP_redctase_2"/>
</dbReference>
<protein>
    <recommendedName>
        <fullName evidence="4">FAD/NAD(P)-binding domain-containing protein</fullName>
    </recommendedName>
</protein>
<dbReference type="Pfam" id="PF07992">
    <property type="entry name" value="Pyr_redox_2"/>
    <property type="match status" value="1"/>
</dbReference>
<organism evidence="5 6">
    <name type="scientific">Dendrothele bispora (strain CBS 962.96)</name>
    <dbReference type="NCBI Taxonomy" id="1314807"/>
    <lineage>
        <taxon>Eukaryota</taxon>
        <taxon>Fungi</taxon>
        <taxon>Dikarya</taxon>
        <taxon>Basidiomycota</taxon>
        <taxon>Agaricomycotina</taxon>
        <taxon>Agaricomycetes</taxon>
        <taxon>Agaricomycetidae</taxon>
        <taxon>Agaricales</taxon>
        <taxon>Agaricales incertae sedis</taxon>
        <taxon>Dendrothele</taxon>
    </lineage>
</organism>
<dbReference type="AlphaFoldDB" id="A0A4S8KYN4"/>
<dbReference type="InterPro" id="IPR036188">
    <property type="entry name" value="FAD/NAD-bd_sf"/>
</dbReference>
<keyword evidence="3" id="KW-0560">Oxidoreductase</keyword>
<feature type="domain" description="FAD/NAD(P)-binding" evidence="4">
    <location>
        <begin position="37"/>
        <end position="150"/>
    </location>
</feature>
<reference evidence="5 6" key="1">
    <citation type="journal article" date="2019" name="Nat. Ecol. Evol.">
        <title>Megaphylogeny resolves global patterns of mushroom evolution.</title>
        <authorList>
            <person name="Varga T."/>
            <person name="Krizsan K."/>
            <person name="Foldi C."/>
            <person name="Dima B."/>
            <person name="Sanchez-Garcia M."/>
            <person name="Sanchez-Ramirez S."/>
            <person name="Szollosi G.J."/>
            <person name="Szarkandi J.G."/>
            <person name="Papp V."/>
            <person name="Albert L."/>
            <person name="Andreopoulos W."/>
            <person name="Angelini C."/>
            <person name="Antonin V."/>
            <person name="Barry K.W."/>
            <person name="Bougher N.L."/>
            <person name="Buchanan P."/>
            <person name="Buyck B."/>
            <person name="Bense V."/>
            <person name="Catcheside P."/>
            <person name="Chovatia M."/>
            <person name="Cooper J."/>
            <person name="Damon W."/>
            <person name="Desjardin D."/>
            <person name="Finy P."/>
            <person name="Geml J."/>
            <person name="Haridas S."/>
            <person name="Hughes K."/>
            <person name="Justo A."/>
            <person name="Karasinski D."/>
            <person name="Kautmanova I."/>
            <person name="Kiss B."/>
            <person name="Kocsube S."/>
            <person name="Kotiranta H."/>
            <person name="LaButti K.M."/>
            <person name="Lechner B.E."/>
            <person name="Liimatainen K."/>
            <person name="Lipzen A."/>
            <person name="Lukacs Z."/>
            <person name="Mihaltcheva S."/>
            <person name="Morgado L.N."/>
            <person name="Niskanen T."/>
            <person name="Noordeloos M.E."/>
            <person name="Ohm R.A."/>
            <person name="Ortiz-Santana B."/>
            <person name="Ovrebo C."/>
            <person name="Racz N."/>
            <person name="Riley R."/>
            <person name="Savchenko A."/>
            <person name="Shiryaev A."/>
            <person name="Soop K."/>
            <person name="Spirin V."/>
            <person name="Szebenyi C."/>
            <person name="Tomsovsky M."/>
            <person name="Tulloss R.E."/>
            <person name="Uehling J."/>
            <person name="Grigoriev I.V."/>
            <person name="Vagvolgyi C."/>
            <person name="Papp T."/>
            <person name="Martin F.M."/>
            <person name="Miettinen O."/>
            <person name="Hibbett D.S."/>
            <person name="Nagy L.G."/>
        </authorList>
    </citation>
    <scope>NUCLEOTIDE SEQUENCE [LARGE SCALE GENOMIC DNA]</scope>
    <source>
        <strain evidence="5 6">CBS 962.96</strain>
    </source>
</reference>
<dbReference type="PANTHER" id="PTHR48105">
    <property type="entry name" value="THIOREDOXIN REDUCTASE 1-RELATED-RELATED"/>
    <property type="match status" value="1"/>
</dbReference>
<dbReference type="Proteomes" id="UP000297245">
    <property type="component" value="Unassembled WGS sequence"/>
</dbReference>
<keyword evidence="6" id="KW-1185">Reference proteome</keyword>
<dbReference type="PRINTS" id="PR00469">
    <property type="entry name" value="PNDRDTASEII"/>
</dbReference>
<dbReference type="OrthoDB" id="371245at2759"/>
<accession>A0A4S8KYN4</accession>
<evidence type="ECO:0000256" key="1">
    <source>
        <dbReference type="ARBA" id="ARBA00009333"/>
    </source>
</evidence>
<gene>
    <name evidence="5" type="ORF">K435DRAFT_873795</name>
</gene>
<dbReference type="GO" id="GO:0016491">
    <property type="term" value="F:oxidoreductase activity"/>
    <property type="evidence" value="ECO:0007669"/>
    <property type="project" value="UniProtKB-KW"/>
</dbReference>
<dbReference type="InterPro" id="IPR023753">
    <property type="entry name" value="FAD/NAD-binding_dom"/>
</dbReference>
<name>A0A4S8KYN4_DENBC</name>
<comment type="similarity">
    <text evidence="1">Belongs to the class-II pyridine nucleotide-disulfide oxidoreductase family.</text>
</comment>
<keyword evidence="2" id="KW-0285">Flavoprotein</keyword>
<dbReference type="Gene3D" id="3.50.50.60">
    <property type="entry name" value="FAD/NAD(P)-binding domain"/>
    <property type="match status" value="2"/>
</dbReference>
<evidence type="ECO:0000256" key="3">
    <source>
        <dbReference type="ARBA" id="ARBA00023002"/>
    </source>
</evidence>
<evidence type="ECO:0000313" key="5">
    <source>
        <dbReference type="EMBL" id="THU81023.1"/>
    </source>
</evidence>